<evidence type="ECO:0000313" key="2">
    <source>
        <dbReference type="Proteomes" id="UP000292082"/>
    </source>
</evidence>
<evidence type="ECO:0000313" key="1">
    <source>
        <dbReference type="EMBL" id="TBU58911.1"/>
    </source>
</evidence>
<accession>A0A4Q9ND78</accession>
<organism evidence="1 2">
    <name type="scientific">Dichomitus squalens</name>
    <dbReference type="NCBI Taxonomy" id="114155"/>
    <lineage>
        <taxon>Eukaryota</taxon>
        <taxon>Fungi</taxon>
        <taxon>Dikarya</taxon>
        <taxon>Basidiomycota</taxon>
        <taxon>Agaricomycotina</taxon>
        <taxon>Agaricomycetes</taxon>
        <taxon>Polyporales</taxon>
        <taxon>Polyporaceae</taxon>
        <taxon>Dichomitus</taxon>
    </lineage>
</organism>
<protein>
    <submittedName>
        <fullName evidence="1">Uncharacterized protein</fullName>
    </submittedName>
</protein>
<dbReference type="Proteomes" id="UP000292082">
    <property type="component" value="Unassembled WGS sequence"/>
</dbReference>
<name>A0A4Q9ND78_9APHY</name>
<dbReference type="AlphaFoldDB" id="A0A4Q9ND78"/>
<dbReference type="EMBL" id="ML145119">
    <property type="protein sequence ID" value="TBU58911.1"/>
    <property type="molecule type" value="Genomic_DNA"/>
</dbReference>
<keyword evidence="2" id="KW-1185">Reference proteome</keyword>
<gene>
    <name evidence="1" type="ORF">BD310DRAFT_926073</name>
</gene>
<proteinExistence type="predicted"/>
<sequence>MAVVSVLRVNLALTCVESALFGIFFVLAITSLAVLIARHGRPPLTTSPSLSFGHALRSPLLLGTILLLITVSGHWCATVLRLFQALLVYDNGQHPEQYYLIVEAIPHVVATAFVITSVIVGDIILTYRVWVVWDRKLAMVIFPAMCICAYIAAGICVVELFAAFKTGESIFALASQRRVITTAALTLSTNIYGTGSIAYRIWSTNRALKHERMLAPALSLSEALVIFVESAALYTFWILFFLVSYCASSTLEAFAFHCIPAATGISFMLIIVRVGLGFSWSEAESARLGIVDLASLSRMQACRSQDGTTSTGYPPTIINLNVTRTVETRMETDFALPQASVKRDGGSGIGKKSGECV</sequence>
<reference evidence="1 2" key="1">
    <citation type="submission" date="2019-01" db="EMBL/GenBank/DDBJ databases">
        <title>Draft genome sequences of three monokaryotic isolates of the white-rot basidiomycete fungus Dichomitus squalens.</title>
        <authorList>
            <consortium name="DOE Joint Genome Institute"/>
            <person name="Lopez S.C."/>
            <person name="Andreopoulos B."/>
            <person name="Pangilinan J."/>
            <person name="Lipzen A."/>
            <person name="Riley R."/>
            <person name="Ahrendt S."/>
            <person name="Ng V."/>
            <person name="Barry K."/>
            <person name="Daum C."/>
            <person name="Grigoriev I.V."/>
            <person name="Hilden K.S."/>
            <person name="Makela M.R."/>
            <person name="de Vries R.P."/>
        </authorList>
    </citation>
    <scope>NUCLEOTIDE SEQUENCE [LARGE SCALE GENOMIC DNA]</scope>
    <source>
        <strain evidence="1 2">CBS 464.89</strain>
    </source>
</reference>